<sequence>MDKTKAALSFNSVLLLGINGIIGSGIFLLPGTLFKAAGWASLATIGSAGLATLVIAMNYAAMASKIDEDGGAWVYANQAFGPHAGFQIGWFSWFLGVITISTETAAFLTTLSGFWPAAQHRSVYVGIALLILGGITLLNFFGPGTMKVIDNLSSTVKVGLILLFIVGGGIYLGLHSGHPVTTGGAGHHPINAFTTAFYMFTGFSFLPIAAKQMKNAEKTLPRALVVVMIVVTLLYMLTQFLTIMLLGSTVMIEKLPVAAAFMHVLGSAGRGLILAGMLVSTLGVAIAVSFDTPVELASLATEKKLLPREFGRQNRFGAPIIALLSTMGLAILLVLSGSYLFLVNLIVLSSFVQYIATALSLLKLQPDQTLPRGVRLWGGPAIPLVSLALLAYLIFQFNSQTYAIGVAFAIVGELIYWADNQRKKKSV</sequence>
<feature type="transmembrane region" description="Helical" evidence="6">
    <location>
        <begin position="315"/>
        <end position="335"/>
    </location>
</feature>
<dbReference type="AlphaFoldDB" id="A0A0R1HY58"/>
<evidence type="ECO:0000256" key="3">
    <source>
        <dbReference type="ARBA" id="ARBA00022692"/>
    </source>
</evidence>
<dbReference type="STRING" id="1302272.FC96_GL001157"/>
<evidence type="ECO:0000256" key="4">
    <source>
        <dbReference type="ARBA" id="ARBA00022989"/>
    </source>
</evidence>
<feature type="transmembrane region" description="Helical" evidence="6">
    <location>
        <begin position="341"/>
        <end position="362"/>
    </location>
</feature>
<dbReference type="GO" id="GO:0005886">
    <property type="term" value="C:plasma membrane"/>
    <property type="evidence" value="ECO:0007669"/>
    <property type="project" value="UniProtKB-SubCell"/>
</dbReference>
<feature type="transmembrane region" description="Helical" evidence="6">
    <location>
        <begin position="272"/>
        <end position="294"/>
    </location>
</feature>
<organism evidence="7 8">
    <name type="scientific">Secundilactobacillus kimchicus JCM 15530</name>
    <dbReference type="NCBI Taxonomy" id="1302272"/>
    <lineage>
        <taxon>Bacteria</taxon>
        <taxon>Bacillati</taxon>
        <taxon>Bacillota</taxon>
        <taxon>Bacilli</taxon>
        <taxon>Lactobacillales</taxon>
        <taxon>Lactobacillaceae</taxon>
        <taxon>Secundilactobacillus</taxon>
    </lineage>
</organism>
<comment type="subcellular location">
    <subcellularLocation>
        <location evidence="1">Cell membrane</location>
        <topology evidence="1">Multi-pass membrane protein</topology>
    </subcellularLocation>
</comment>
<keyword evidence="3 6" id="KW-0812">Transmembrane</keyword>
<evidence type="ECO:0000256" key="1">
    <source>
        <dbReference type="ARBA" id="ARBA00004651"/>
    </source>
</evidence>
<dbReference type="PIRSF" id="PIRSF006060">
    <property type="entry name" value="AA_transporter"/>
    <property type="match status" value="1"/>
</dbReference>
<evidence type="ECO:0000313" key="7">
    <source>
        <dbReference type="EMBL" id="KRK48836.1"/>
    </source>
</evidence>
<proteinExistence type="predicted"/>
<keyword evidence="8" id="KW-1185">Reference proteome</keyword>
<dbReference type="Pfam" id="PF13520">
    <property type="entry name" value="AA_permease_2"/>
    <property type="match status" value="1"/>
</dbReference>
<dbReference type="PANTHER" id="PTHR42770:SF18">
    <property type="entry name" value="ARGININE_AGMATINE ANTIPORTER"/>
    <property type="match status" value="1"/>
</dbReference>
<name>A0A0R1HY58_9LACO</name>
<feature type="transmembrane region" description="Helical" evidence="6">
    <location>
        <begin position="222"/>
        <end position="252"/>
    </location>
</feature>
<dbReference type="GO" id="GO:0022857">
    <property type="term" value="F:transmembrane transporter activity"/>
    <property type="evidence" value="ECO:0007669"/>
    <property type="project" value="InterPro"/>
</dbReference>
<comment type="caution">
    <text evidence="7">The sequence shown here is derived from an EMBL/GenBank/DDBJ whole genome shotgun (WGS) entry which is preliminary data.</text>
</comment>
<keyword evidence="4 6" id="KW-1133">Transmembrane helix</keyword>
<dbReference type="PATRIC" id="fig|1302272.5.peg.1165"/>
<feature type="transmembrane region" description="Helical" evidence="6">
    <location>
        <begin position="401"/>
        <end position="418"/>
    </location>
</feature>
<evidence type="ECO:0000256" key="5">
    <source>
        <dbReference type="ARBA" id="ARBA00023136"/>
    </source>
</evidence>
<evidence type="ECO:0000313" key="8">
    <source>
        <dbReference type="Proteomes" id="UP000050911"/>
    </source>
</evidence>
<feature type="transmembrane region" description="Helical" evidence="6">
    <location>
        <begin position="192"/>
        <end position="210"/>
    </location>
</feature>
<protein>
    <submittedName>
        <fullName evidence="7">Amino acid transporter</fullName>
    </submittedName>
</protein>
<dbReference type="PANTHER" id="PTHR42770">
    <property type="entry name" value="AMINO ACID TRANSPORTER-RELATED"/>
    <property type="match status" value="1"/>
</dbReference>
<evidence type="ECO:0000256" key="6">
    <source>
        <dbReference type="SAM" id="Phobius"/>
    </source>
</evidence>
<evidence type="ECO:0000256" key="2">
    <source>
        <dbReference type="ARBA" id="ARBA00022475"/>
    </source>
</evidence>
<feature type="transmembrane region" description="Helical" evidence="6">
    <location>
        <begin position="374"/>
        <end position="395"/>
    </location>
</feature>
<dbReference type="Proteomes" id="UP000050911">
    <property type="component" value="Unassembled WGS sequence"/>
</dbReference>
<accession>A0A0R1HY58</accession>
<dbReference type="InterPro" id="IPR050367">
    <property type="entry name" value="APC_superfamily"/>
</dbReference>
<reference evidence="7 8" key="1">
    <citation type="journal article" date="2015" name="Genome Announc.">
        <title>Expanding the biotechnology potential of lactobacilli through comparative genomics of 213 strains and associated genera.</title>
        <authorList>
            <person name="Sun Z."/>
            <person name="Harris H.M."/>
            <person name="McCann A."/>
            <person name="Guo C."/>
            <person name="Argimon S."/>
            <person name="Zhang W."/>
            <person name="Yang X."/>
            <person name="Jeffery I.B."/>
            <person name="Cooney J.C."/>
            <person name="Kagawa T.F."/>
            <person name="Liu W."/>
            <person name="Song Y."/>
            <person name="Salvetti E."/>
            <person name="Wrobel A."/>
            <person name="Rasinkangas P."/>
            <person name="Parkhill J."/>
            <person name="Rea M.C."/>
            <person name="O'Sullivan O."/>
            <person name="Ritari J."/>
            <person name="Douillard F.P."/>
            <person name="Paul Ross R."/>
            <person name="Yang R."/>
            <person name="Briner A.E."/>
            <person name="Felis G.E."/>
            <person name="de Vos W.M."/>
            <person name="Barrangou R."/>
            <person name="Klaenhammer T.R."/>
            <person name="Caufield P.W."/>
            <person name="Cui Y."/>
            <person name="Zhang H."/>
            <person name="O'Toole P.W."/>
        </authorList>
    </citation>
    <scope>NUCLEOTIDE SEQUENCE [LARGE SCALE GENOMIC DNA]</scope>
    <source>
        <strain evidence="7 8">JCM 15530</strain>
    </source>
</reference>
<dbReference type="Gene3D" id="1.20.1740.10">
    <property type="entry name" value="Amino acid/polyamine transporter I"/>
    <property type="match status" value="1"/>
</dbReference>
<gene>
    <name evidence="7" type="ORF">FC96_GL001157</name>
</gene>
<feature type="transmembrane region" description="Helical" evidence="6">
    <location>
        <begin position="154"/>
        <end position="172"/>
    </location>
</feature>
<feature type="transmembrane region" description="Helical" evidence="6">
    <location>
        <begin position="12"/>
        <end position="30"/>
    </location>
</feature>
<keyword evidence="5 6" id="KW-0472">Membrane</keyword>
<keyword evidence="2" id="KW-1003">Cell membrane</keyword>
<dbReference type="OrthoDB" id="3181223at2"/>
<dbReference type="EMBL" id="AZCX01000002">
    <property type="protein sequence ID" value="KRK48836.1"/>
    <property type="molecule type" value="Genomic_DNA"/>
</dbReference>
<feature type="transmembrane region" description="Helical" evidence="6">
    <location>
        <begin position="90"/>
        <end position="111"/>
    </location>
</feature>
<feature type="transmembrane region" description="Helical" evidence="6">
    <location>
        <begin position="36"/>
        <end position="56"/>
    </location>
</feature>
<dbReference type="InterPro" id="IPR002293">
    <property type="entry name" value="AA/rel_permease1"/>
</dbReference>
<feature type="transmembrane region" description="Helical" evidence="6">
    <location>
        <begin position="123"/>
        <end position="142"/>
    </location>
</feature>
<dbReference type="RefSeq" id="WP_056942030.1">
    <property type="nucleotide sequence ID" value="NZ_AZCX01000002.1"/>
</dbReference>